<keyword evidence="2" id="KW-1185">Reference proteome</keyword>
<accession>A0ACC6R3D1</accession>
<name>A0ACC6R3D1_9GAMM</name>
<protein>
    <submittedName>
        <fullName evidence="1">Metallophosphoesterase</fullName>
    </submittedName>
</protein>
<gene>
    <name evidence="1" type="ORF">V6250_08475</name>
</gene>
<reference evidence="1" key="1">
    <citation type="submission" date="2024-02" db="EMBL/GenBank/DDBJ databases">
        <title>Bacteria isolated from the canopy kelp, Nereocystis luetkeana.</title>
        <authorList>
            <person name="Pfister C.A."/>
            <person name="Younker I.T."/>
            <person name="Light S.H."/>
        </authorList>
    </citation>
    <scope>NUCLEOTIDE SEQUENCE</scope>
    <source>
        <strain evidence="1">TN.2.01</strain>
    </source>
</reference>
<feature type="non-terminal residue" evidence="1">
    <location>
        <position position="1"/>
    </location>
</feature>
<evidence type="ECO:0000313" key="1">
    <source>
        <dbReference type="EMBL" id="MEL0604200.1"/>
    </source>
</evidence>
<sequence length="168" mass="19952">FSFYDREWLYRSDNKQDNFDRTILNSKSYEEFTKRHLIGLIEQRFLKRDWPNELVSWLDKNLYLENWFSAMQCITSASPEMLAKLKSISTKSWLQDFYLLRNGDVTADISDNKRIFYQQLSTFLEQSNCKTQTQIQQYLASLTQVMAKFSKNTQGKSFSVDLKTGKVF</sequence>
<dbReference type="EMBL" id="JBAKAX010000006">
    <property type="protein sequence ID" value="MEL0604200.1"/>
    <property type="molecule type" value="Genomic_DNA"/>
</dbReference>
<dbReference type="Proteomes" id="UP001374952">
    <property type="component" value="Unassembled WGS sequence"/>
</dbReference>
<comment type="caution">
    <text evidence="1">The sequence shown here is derived from an EMBL/GenBank/DDBJ whole genome shotgun (WGS) entry which is preliminary data.</text>
</comment>
<organism evidence="1 2">
    <name type="scientific">Pseudoalteromonas undina</name>
    <dbReference type="NCBI Taxonomy" id="43660"/>
    <lineage>
        <taxon>Bacteria</taxon>
        <taxon>Pseudomonadati</taxon>
        <taxon>Pseudomonadota</taxon>
        <taxon>Gammaproteobacteria</taxon>
        <taxon>Alteromonadales</taxon>
        <taxon>Pseudoalteromonadaceae</taxon>
        <taxon>Pseudoalteromonas</taxon>
    </lineage>
</organism>
<evidence type="ECO:0000313" key="2">
    <source>
        <dbReference type="Proteomes" id="UP001374952"/>
    </source>
</evidence>
<proteinExistence type="predicted"/>